<dbReference type="PROSITE" id="PS51387">
    <property type="entry name" value="FAD_PCMH"/>
    <property type="match status" value="1"/>
</dbReference>
<keyword evidence="3" id="KW-0274">FAD</keyword>
<keyword evidence="4" id="KW-0560">Oxidoreductase</keyword>
<dbReference type="SUPFAM" id="SSF56176">
    <property type="entry name" value="FAD-binding/transporter-associated domain-like"/>
    <property type="match status" value="1"/>
</dbReference>
<dbReference type="InterPro" id="IPR016169">
    <property type="entry name" value="FAD-bd_PCMH_sub2"/>
</dbReference>
<dbReference type="STRING" id="155417.A0A4Q4SU09"/>
<dbReference type="GO" id="GO:0016491">
    <property type="term" value="F:oxidoreductase activity"/>
    <property type="evidence" value="ECO:0007669"/>
    <property type="project" value="UniProtKB-KW"/>
</dbReference>
<proteinExistence type="inferred from homology"/>
<dbReference type="AlphaFoldDB" id="A0A4Q4SU09"/>
<dbReference type="GO" id="GO:0071949">
    <property type="term" value="F:FAD binding"/>
    <property type="evidence" value="ECO:0007669"/>
    <property type="project" value="InterPro"/>
</dbReference>
<evidence type="ECO:0000259" key="5">
    <source>
        <dbReference type="PROSITE" id="PS51387"/>
    </source>
</evidence>
<accession>A0A4Q4SU09</accession>
<evidence type="ECO:0000256" key="4">
    <source>
        <dbReference type="ARBA" id="ARBA00023002"/>
    </source>
</evidence>
<dbReference type="PANTHER" id="PTHR42973:SF22">
    <property type="entry name" value="FAD-BINDING PCMH-TYPE DOMAIN-CONTAINING PROTEIN-RELATED"/>
    <property type="match status" value="1"/>
</dbReference>
<dbReference type="OrthoDB" id="2151789at2759"/>
<sequence length="509" mass="55785">MLEGARILSVACLTQQVYSHARFNSQLRHEYQSSPGHLGPQTLPHAHLVTPEAAEEYQSLNNSYLSGFESDLSPSCIFLPRSKEEVAAFVRTIQPFVGDVQFAIRAAGRQPLPGCANIQDGITVDLRSLKGIDIQDGHVQIAAGELWGSVYEHLEPHGLGVTGGKSTTCGIGGLATEGGLSLYSTREGFICDNVVNFEVVVASGEILNANSQENSDLWVALRGGGNNLGIVTRFDLRTFKQGPMYAGMVWYYKPSFPDQMAALVKELTSPGASVETHLMLSIAYAQVFNNGNDVVCLNQLYYTQPVQDPPALAPFTHIQPQRAEMNTMKIQTLVQAATEQSSAGQSMIRCLYMNVSVKADIETLTTGGDIWCEELESIKDAAGLMCSYTLQPYAVSLLKKTSANGGNVLGLDPSNGPVVNVLLLTYWAEKRDDERVIGFMQRALKRIEQNADAKGQLVPYIYWNYAFSHQDALRSYGEENMHKLQEASKKYDPNGMFQTACPGGFKLFK</sequence>
<gene>
    <name evidence="6" type="ORF">DL764_009817</name>
</gene>
<evidence type="ECO:0000313" key="6">
    <source>
        <dbReference type="EMBL" id="RYO81006.1"/>
    </source>
</evidence>
<keyword evidence="2" id="KW-0285">Flavoprotein</keyword>
<evidence type="ECO:0000256" key="1">
    <source>
        <dbReference type="ARBA" id="ARBA00005466"/>
    </source>
</evidence>
<dbReference type="EMBL" id="QJNU01001016">
    <property type="protein sequence ID" value="RYO81006.1"/>
    <property type="molecule type" value="Genomic_DNA"/>
</dbReference>
<name>A0A4Q4SU09_9PEZI</name>
<dbReference type="Gene3D" id="3.30.465.10">
    <property type="match status" value="1"/>
</dbReference>
<feature type="domain" description="FAD-binding PCMH-type" evidence="5">
    <location>
        <begin position="70"/>
        <end position="241"/>
    </location>
</feature>
<protein>
    <recommendedName>
        <fullName evidence="5">FAD-binding PCMH-type domain-containing protein</fullName>
    </recommendedName>
</protein>
<organism evidence="6 7">
    <name type="scientific">Monosporascus ibericus</name>
    <dbReference type="NCBI Taxonomy" id="155417"/>
    <lineage>
        <taxon>Eukaryota</taxon>
        <taxon>Fungi</taxon>
        <taxon>Dikarya</taxon>
        <taxon>Ascomycota</taxon>
        <taxon>Pezizomycotina</taxon>
        <taxon>Sordariomycetes</taxon>
        <taxon>Xylariomycetidae</taxon>
        <taxon>Xylariales</taxon>
        <taxon>Xylariales incertae sedis</taxon>
        <taxon>Monosporascus</taxon>
    </lineage>
</organism>
<dbReference type="Pfam" id="PF01565">
    <property type="entry name" value="FAD_binding_4"/>
    <property type="match status" value="1"/>
</dbReference>
<evidence type="ECO:0000256" key="3">
    <source>
        <dbReference type="ARBA" id="ARBA00022827"/>
    </source>
</evidence>
<dbReference type="InterPro" id="IPR016166">
    <property type="entry name" value="FAD-bd_PCMH"/>
</dbReference>
<dbReference type="InterPro" id="IPR036318">
    <property type="entry name" value="FAD-bd_PCMH-like_sf"/>
</dbReference>
<keyword evidence="7" id="KW-1185">Reference proteome</keyword>
<dbReference type="InterPro" id="IPR050416">
    <property type="entry name" value="FAD-linked_Oxidoreductase"/>
</dbReference>
<evidence type="ECO:0000313" key="7">
    <source>
        <dbReference type="Proteomes" id="UP000293360"/>
    </source>
</evidence>
<dbReference type="PANTHER" id="PTHR42973">
    <property type="entry name" value="BINDING OXIDOREDUCTASE, PUTATIVE (AFU_ORTHOLOGUE AFUA_1G17690)-RELATED"/>
    <property type="match status" value="1"/>
</dbReference>
<comment type="caution">
    <text evidence="6">The sequence shown here is derived from an EMBL/GenBank/DDBJ whole genome shotgun (WGS) entry which is preliminary data.</text>
</comment>
<reference evidence="6 7" key="1">
    <citation type="submission" date="2018-06" db="EMBL/GenBank/DDBJ databases">
        <title>Complete Genomes of Monosporascus.</title>
        <authorList>
            <person name="Robinson A.J."/>
            <person name="Natvig D.O."/>
        </authorList>
    </citation>
    <scope>NUCLEOTIDE SEQUENCE [LARGE SCALE GENOMIC DNA]</scope>
    <source>
        <strain evidence="6 7">CBS 110550</strain>
    </source>
</reference>
<dbReference type="InterPro" id="IPR006094">
    <property type="entry name" value="Oxid_FAD_bind_N"/>
</dbReference>
<dbReference type="Proteomes" id="UP000293360">
    <property type="component" value="Unassembled WGS sequence"/>
</dbReference>
<comment type="similarity">
    <text evidence="1">Belongs to the oxygen-dependent FAD-linked oxidoreductase family.</text>
</comment>
<evidence type="ECO:0000256" key="2">
    <source>
        <dbReference type="ARBA" id="ARBA00022630"/>
    </source>
</evidence>